<accession>A0A1H8AFU9</accession>
<organism evidence="1 2">
    <name type="scientific">Nitrosomonas marina</name>
    <dbReference type="NCBI Taxonomy" id="917"/>
    <lineage>
        <taxon>Bacteria</taxon>
        <taxon>Pseudomonadati</taxon>
        <taxon>Pseudomonadota</taxon>
        <taxon>Betaproteobacteria</taxon>
        <taxon>Nitrosomonadales</taxon>
        <taxon>Nitrosomonadaceae</taxon>
        <taxon>Nitrosomonas</taxon>
    </lineage>
</organism>
<protein>
    <submittedName>
        <fullName evidence="1">Uncharacterized protein</fullName>
    </submittedName>
</protein>
<dbReference type="EMBL" id="FOCP01000001">
    <property type="protein sequence ID" value="SEM68417.1"/>
    <property type="molecule type" value="Genomic_DNA"/>
</dbReference>
<sequence>MHHTIVRNIDETPQLNVKLNPDRILFIGFPDVAANYFDAWILAGVLDDG</sequence>
<evidence type="ECO:0000313" key="1">
    <source>
        <dbReference type="EMBL" id="SEM68417.1"/>
    </source>
</evidence>
<name>A0A1H8AFU9_9PROT</name>
<gene>
    <name evidence="1" type="ORF">SAMN05216325_10179</name>
</gene>
<dbReference type="RefSeq" id="WP_177167622.1">
    <property type="nucleotide sequence ID" value="NZ_FOCP01000001.1"/>
</dbReference>
<proteinExistence type="predicted"/>
<dbReference type="Proteomes" id="UP000199459">
    <property type="component" value="Unassembled WGS sequence"/>
</dbReference>
<reference evidence="1 2" key="1">
    <citation type="submission" date="2016-10" db="EMBL/GenBank/DDBJ databases">
        <authorList>
            <person name="de Groot N.N."/>
        </authorList>
    </citation>
    <scope>NUCLEOTIDE SEQUENCE [LARGE SCALE GENOMIC DNA]</scope>
    <source>
        <strain evidence="1 2">Nm22</strain>
    </source>
</reference>
<evidence type="ECO:0000313" key="2">
    <source>
        <dbReference type="Proteomes" id="UP000199459"/>
    </source>
</evidence>
<dbReference type="AlphaFoldDB" id="A0A1H8AFU9"/>